<evidence type="ECO:0000313" key="2">
    <source>
        <dbReference type="EMBL" id="RWR76676.1"/>
    </source>
</evidence>
<evidence type="ECO:0000256" key="1">
    <source>
        <dbReference type="SAM" id="Phobius"/>
    </source>
</evidence>
<dbReference type="AlphaFoldDB" id="A0A3S4NFU7"/>
<feature type="transmembrane region" description="Helical" evidence="1">
    <location>
        <begin position="63"/>
        <end position="85"/>
    </location>
</feature>
<keyword evidence="1" id="KW-1133">Transmembrane helix</keyword>
<sequence length="112" mass="12911">MKSLEAKGEEGKTTTRLNIIRSIAPSHAPFSNFETTYPASAYNSHSFDIILRFEIEIEIEIEYFPPFAFLIFPFFTFSSSHFLLLRFQDLSWHGNHNKIISKPGILNQIMAP</sequence>
<gene>
    <name evidence="2" type="ORF">CKAN_00513000</name>
</gene>
<keyword evidence="3" id="KW-1185">Reference proteome</keyword>
<proteinExistence type="predicted"/>
<dbReference type="Proteomes" id="UP000283530">
    <property type="component" value="Unassembled WGS sequence"/>
</dbReference>
<keyword evidence="1" id="KW-0472">Membrane</keyword>
<comment type="caution">
    <text evidence="2">The sequence shown here is derived from an EMBL/GenBank/DDBJ whole genome shotgun (WGS) entry which is preliminary data.</text>
</comment>
<protein>
    <submittedName>
        <fullName evidence="2">Uncharacterized protein</fullName>
    </submittedName>
</protein>
<name>A0A3S4NFU7_9MAGN</name>
<keyword evidence="1" id="KW-0812">Transmembrane</keyword>
<accession>A0A3S4NFU7</accession>
<evidence type="ECO:0000313" key="3">
    <source>
        <dbReference type="Proteomes" id="UP000283530"/>
    </source>
</evidence>
<reference evidence="2 3" key="1">
    <citation type="journal article" date="2019" name="Nat. Plants">
        <title>Stout camphor tree genome fills gaps in understanding of flowering plant genome evolution.</title>
        <authorList>
            <person name="Chaw S.M."/>
            <person name="Liu Y.C."/>
            <person name="Wu Y.W."/>
            <person name="Wang H.Y."/>
            <person name="Lin C.I."/>
            <person name="Wu C.S."/>
            <person name="Ke H.M."/>
            <person name="Chang L.Y."/>
            <person name="Hsu C.Y."/>
            <person name="Yang H.T."/>
            <person name="Sudianto E."/>
            <person name="Hsu M.H."/>
            <person name="Wu K.P."/>
            <person name="Wang L.N."/>
            <person name="Leebens-Mack J.H."/>
            <person name="Tsai I.J."/>
        </authorList>
    </citation>
    <scope>NUCLEOTIDE SEQUENCE [LARGE SCALE GENOMIC DNA]</scope>
    <source>
        <strain evidence="3">cv. Chaw 1501</strain>
        <tissue evidence="2">Young leaves</tissue>
    </source>
</reference>
<dbReference type="EMBL" id="QPKB01000002">
    <property type="protein sequence ID" value="RWR76676.1"/>
    <property type="molecule type" value="Genomic_DNA"/>
</dbReference>
<organism evidence="2 3">
    <name type="scientific">Cinnamomum micranthum f. kanehirae</name>
    <dbReference type="NCBI Taxonomy" id="337451"/>
    <lineage>
        <taxon>Eukaryota</taxon>
        <taxon>Viridiplantae</taxon>
        <taxon>Streptophyta</taxon>
        <taxon>Embryophyta</taxon>
        <taxon>Tracheophyta</taxon>
        <taxon>Spermatophyta</taxon>
        <taxon>Magnoliopsida</taxon>
        <taxon>Magnoliidae</taxon>
        <taxon>Laurales</taxon>
        <taxon>Lauraceae</taxon>
        <taxon>Cinnamomum</taxon>
    </lineage>
</organism>